<comment type="cofactor">
    <cofactor evidence="1">
        <name>Zn(2+)</name>
        <dbReference type="ChEBI" id="CHEBI:29105"/>
    </cofactor>
</comment>
<keyword evidence="5" id="KW-0121">Carboxypeptidase</keyword>
<dbReference type="PROSITE" id="PS52035">
    <property type="entry name" value="PEPTIDASE_M14"/>
    <property type="match status" value="1"/>
</dbReference>
<dbReference type="FunFam" id="3.30.70.340:FF:000002">
    <property type="entry name" value="Carboxypeptidase A"/>
    <property type="match status" value="1"/>
</dbReference>
<evidence type="ECO:0000256" key="5">
    <source>
        <dbReference type="ARBA" id="ARBA00022645"/>
    </source>
</evidence>
<evidence type="ECO:0000256" key="7">
    <source>
        <dbReference type="ARBA" id="ARBA00022723"/>
    </source>
</evidence>
<evidence type="ECO:0000256" key="15">
    <source>
        <dbReference type="PROSITE-ProRule" id="PRU01379"/>
    </source>
</evidence>
<keyword evidence="11" id="KW-0482">Metalloprotease</keyword>
<feature type="chain" id="PRO_5035465127" description="Zinc carboxypeptidase A 1" evidence="16">
    <location>
        <begin position="16"/>
        <end position="412"/>
    </location>
</feature>
<evidence type="ECO:0000256" key="11">
    <source>
        <dbReference type="ARBA" id="ARBA00023049"/>
    </source>
</evidence>
<name>A0A8K0CXW1_IGNLU</name>
<comment type="caution">
    <text evidence="18">The sequence shown here is derived from an EMBL/GenBank/DDBJ whole genome shotgun (WGS) entry which is preliminary data.</text>
</comment>
<dbReference type="InterPro" id="IPR003146">
    <property type="entry name" value="M14A_act_pep"/>
</dbReference>
<accession>A0A8K0CXW1</accession>
<dbReference type="PANTHER" id="PTHR11705">
    <property type="entry name" value="PROTEASE FAMILY M14 CARBOXYPEPTIDASE A,B"/>
    <property type="match status" value="1"/>
</dbReference>
<keyword evidence="10" id="KW-0862">Zinc</keyword>
<evidence type="ECO:0000256" key="9">
    <source>
        <dbReference type="ARBA" id="ARBA00022801"/>
    </source>
</evidence>
<evidence type="ECO:0000313" key="19">
    <source>
        <dbReference type="Proteomes" id="UP000801492"/>
    </source>
</evidence>
<comment type="similarity">
    <text evidence="3 15">Belongs to the peptidase M14 family.</text>
</comment>
<evidence type="ECO:0000256" key="16">
    <source>
        <dbReference type="SAM" id="SignalP"/>
    </source>
</evidence>
<evidence type="ECO:0000259" key="17">
    <source>
        <dbReference type="PROSITE" id="PS52035"/>
    </source>
</evidence>
<keyword evidence="7" id="KW-0479">Metal-binding</keyword>
<evidence type="ECO:0000256" key="8">
    <source>
        <dbReference type="ARBA" id="ARBA00022729"/>
    </source>
</evidence>
<dbReference type="Pfam" id="PF00246">
    <property type="entry name" value="Peptidase_M14"/>
    <property type="match status" value="1"/>
</dbReference>
<dbReference type="PANTHER" id="PTHR11705:SF153">
    <property type="entry name" value="ZINC CARBOXYPEPTIDASE A 1-LIKE PROTEIN"/>
    <property type="match status" value="1"/>
</dbReference>
<keyword evidence="6" id="KW-0645">Protease</keyword>
<dbReference type="Pfam" id="PF02244">
    <property type="entry name" value="Propep_M14"/>
    <property type="match status" value="1"/>
</dbReference>
<dbReference type="SUPFAM" id="SSF54897">
    <property type="entry name" value="Protease propeptides/inhibitors"/>
    <property type="match status" value="1"/>
</dbReference>
<keyword evidence="9" id="KW-0378">Hydrolase</keyword>
<dbReference type="InterPro" id="IPR057247">
    <property type="entry name" value="CARBOXYPEPT_ZN_2"/>
</dbReference>
<keyword evidence="12" id="KW-1015">Disulfide bond</keyword>
<keyword evidence="8 16" id="KW-0732">Signal</keyword>
<dbReference type="GO" id="GO:0006508">
    <property type="term" value="P:proteolysis"/>
    <property type="evidence" value="ECO:0007669"/>
    <property type="project" value="UniProtKB-KW"/>
</dbReference>
<dbReference type="Proteomes" id="UP000801492">
    <property type="component" value="Unassembled WGS sequence"/>
</dbReference>
<evidence type="ECO:0000256" key="2">
    <source>
        <dbReference type="ARBA" id="ARBA00004613"/>
    </source>
</evidence>
<dbReference type="GO" id="GO:0005615">
    <property type="term" value="C:extracellular space"/>
    <property type="evidence" value="ECO:0007669"/>
    <property type="project" value="TreeGrafter"/>
</dbReference>
<comment type="function">
    <text evidence="13">Involved in the digestion of the blood meal.</text>
</comment>
<gene>
    <name evidence="18" type="ORF">ILUMI_13386</name>
</gene>
<evidence type="ECO:0000256" key="12">
    <source>
        <dbReference type="ARBA" id="ARBA00023157"/>
    </source>
</evidence>
<reference evidence="18" key="1">
    <citation type="submission" date="2019-08" db="EMBL/GenBank/DDBJ databases">
        <title>The genome of the North American firefly Photinus pyralis.</title>
        <authorList>
            <consortium name="Photinus pyralis genome working group"/>
            <person name="Fallon T.R."/>
            <person name="Sander Lower S.E."/>
            <person name="Weng J.-K."/>
        </authorList>
    </citation>
    <scope>NUCLEOTIDE SEQUENCE</scope>
    <source>
        <strain evidence="18">TRF0915ILg1</strain>
        <tissue evidence="18">Whole body</tissue>
    </source>
</reference>
<keyword evidence="4" id="KW-0964">Secreted</keyword>
<protein>
    <recommendedName>
        <fullName evidence="14">Zinc carboxypeptidase A 1</fullName>
    </recommendedName>
</protein>
<dbReference type="PRINTS" id="PR00765">
    <property type="entry name" value="CRBOXYPTASEA"/>
</dbReference>
<dbReference type="OrthoDB" id="3626597at2759"/>
<dbReference type="InterPro" id="IPR000834">
    <property type="entry name" value="Peptidase_M14"/>
</dbReference>
<dbReference type="CDD" id="cd03860">
    <property type="entry name" value="M14_CP_A-B_like"/>
    <property type="match status" value="1"/>
</dbReference>
<dbReference type="FunFam" id="3.40.630.10:FF:000040">
    <property type="entry name" value="zinc carboxypeptidase"/>
    <property type="match status" value="1"/>
</dbReference>
<dbReference type="SMART" id="SM00631">
    <property type="entry name" value="Zn_pept"/>
    <property type="match status" value="1"/>
</dbReference>
<feature type="domain" description="Peptidase M14" evidence="17">
    <location>
        <begin position="117"/>
        <end position="409"/>
    </location>
</feature>
<feature type="active site" description="Proton donor/acceptor" evidence="15">
    <location>
        <position position="375"/>
    </location>
</feature>
<keyword evidence="19" id="KW-1185">Reference proteome</keyword>
<evidence type="ECO:0000256" key="3">
    <source>
        <dbReference type="ARBA" id="ARBA00005988"/>
    </source>
</evidence>
<feature type="signal peptide" evidence="16">
    <location>
        <begin position="1"/>
        <end position="15"/>
    </location>
</feature>
<dbReference type="AlphaFoldDB" id="A0A8K0CXW1"/>
<evidence type="ECO:0000256" key="4">
    <source>
        <dbReference type="ARBA" id="ARBA00022525"/>
    </source>
</evidence>
<evidence type="ECO:0000256" key="14">
    <source>
        <dbReference type="ARBA" id="ARBA00069039"/>
    </source>
</evidence>
<sequence>MDFLLFLLLVATASCLQTKDLPIRFDNFQVYHVIPRTSQQLEILKRLQENPQGFNFWNEVAVTGRKVDIMVPPHLKYNFRDLVQEFDAELWIENVQQLLDNEGSQVDSKPDDFHWTDYHTLESIYAWMDSLARKYPDIVTPLVGGRSYEGREIRGVKLSFGTGKKGIFMEGGIHAREWISPATVTYMLNELLSSDNATVRAVAESRDWYFFPSVNPDGYVYTITNRMWRKTRKPYGLCVGADPNRNWNYRWMNGGASQNRCSEIFAGDAPFSEPETKSLSEFINSVSDTLDIYLAFHSYSQLLLIPFGHQGREIPKNNDELHRIGRAAADSLRVRYGTEFKVGNIPNMLPSLSSGGSIDWVLGEHRNIRIVYAYELRDTGRYGFILPPEQIIPSGEETLDSLVRLIHEVDSS</sequence>
<proteinExistence type="inferred from homology"/>
<dbReference type="GO" id="GO:0004181">
    <property type="term" value="F:metallocarboxypeptidase activity"/>
    <property type="evidence" value="ECO:0007669"/>
    <property type="project" value="InterPro"/>
</dbReference>
<dbReference type="Gene3D" id="3.40.630.10">
    <property type="entry name" value="Zn peptidases"/>
    <property type="match status" value="1"/>
</dbReference>
<dbReference type="InterPro" id="IPR036990">
    <property type="entry name" value="M14A-like_propep"/>
</dbReference>
<dbReference type="Gene3D" id="3.30.70.340">
    <property type="entry name" value="Metallocarboxypeptidase-like"/>
    <property type="match status" value="1"/>
</dbReference>
<organism evidence="18 19">
    <name type="scientific">Ignelater luminosus</name>
    <name type="common">Cucubano</name>
    <name type="synonym">Pyrophorus luminosus</name>
    <dbReference type="NCBI Taxonomy" id="2038154"/>
    <lineage>
        <taxon>Eukaryota</taxon>
        <taxon>Metazoa</taxon>
        <taxon>Ecdysozoa</taxon>
        <taxon>Arthropoda</taxon>
        <taxon>Hexapoda</taxon>
        <taxon>Insecta</taxon>
        <taxon>Pterygota</taxon>
        <taxon>Neoptera</taxon>
        <taxon>Endopterygota</taxon>
        <taxon>Coleoptera</taxon>
        <taxon>Polyphaga</taxon>
        <taxon>Elateriformia</taxon>
        <taxon>Elateroidea</taxon>
        <taxon>Elateridae</taxon>
        <taxon>Agrypninae</taxon>
        <taxon>Pyrophorini</taxon>
        <taxon>Ignelater</taxon>
    </lineage>
</organism>
<dbReference type="SUPFAM" id="SSF53187">
    <property type="entry name" value="Zn-dependent exopeptidases"/>
    <property type="match status" value="1"/>
</dbReference>
<evidence type="ECO:0000256" key="6">
    <source>
        <dbReference type="ARBA" id="ARBA00022670"/>
    </source>
</evidence>
<dbReference type="InterPro" id="IPR057246">
    <property type="entry name" value="CARBOXYPEPT_ZN_1"/>
</dbReference>
<dbReference type="EMBL" id="VTPC01008483">
    <property type="protein sequence ID" value="KAF2892788.1"/>
    <property type="molecule type" value="Genomic_DNA"/>
</dbReference>
<dbReference type="PROSITE" id="PS00132">
    <property type="entry name" value="CARBOXYPEPT_ZN_1"/>
    <property type="match status" value="1"/>
</dbReference>
<evidence type="ECO:0000256" key="1">
    <source>
        <dbReference type="ARBA" id="ARBA00001947"/>
    </source>
</evidence>
<evidence type="ECO:0000256" key="13">
    <source>
        <dbReference type="ARBA" id="ARBA00057299"/>
    </source>
</evidence>
<evidence type="ECO:0000313" key="18">
    <source>
        <dbReference type="EMBL" id="KAF2892788.1"/>
    </source>
</evidence>
<dbReference type="PROSITE" id="PS00133">
    <property type="entry name" value="CARBOXYPEPT_ZN_2"/>
    <property type="match status" value="1"/>
</dbReference>
<evidence type="ECO:0000256" key="10">
    <source>
        <dbReference type="ARBA" id="ARBA00022833"/>
    </source>
</evidence>
<dbReference type="GO" id="GO:0008270">
    <property type="term" value="F:zinc ion binding"/>
    <property type="evidence" value="ECO:0007669"/>
    <property type="project" value="InterPro"/>
</dbReference>
<comment type="subcellular location">
    <subcellularLocation>
        <location evidence="2">Secreted</location>
    </subcellularLocation>
</comment>